<evidence type="ECO:0000313" key="4">
    <source>
        <dbReference type="Proteomes" id="UP001215280"/>
    </source>
</evidence>
<keyword evidence="1" id="KW-0472">Membrane</keyword>
<keyword evidence="1" id="KW-0812">Transmembrane</keyword>
<evidence type="ECO:0000256" key="1">
    <source>
        <dbReference type="SAM" id="Phobius"/>
    </source>
</evidence>
<dbReference type="InterPro" id="IPR011333">
    <property type="entry name" value="SKP1/BTB/POZ_sf"/>
</dbReference>
<accession>A0AAD7ICS4</accession>
<feature type="domain" description="BTB" evidence="2">
    <location>
        <begin position="35"/>
        <end position="98"/>
    </location>
</feature>
<evidence type="ECO:0000259" key="2">
    <source>
        <dbReference type="PROSITE" id="PS50097"/>
    </source>
</evidence>
<dbReference type="SUPFAM" id="SSF54695">
    <property type="entry name" value="POZ domain"/>
    <property type="match status" value="1"/>
</dbReference>
<proteinExistence type="predicted"/>
<dbReference type="Pfam" id="PF00651">
    <property type="entry name" value="BTB"/>
    <property type="match status" value="1"/>
</dbReference>
<protein>
    <recommendedName>
        <fullName evidence="2">BTB domain-containing protein</fullName>
    </recommendedName>
</protein>
<dbReference type="AlphaFoldDB" id="A0AAD7ICS4"/>
<dbReference type="Gene3D" id="3.30.710.10">
    <property type="entry name" value="Potassium Channel Kv1.1, Chain A"/>
    <property type="match status" value="1"/>
</dbReference>
<dbReference type="Proteomes" id="UP001215280">
    <property type="component" value="Unassembled WGS sequence"/>
</dbReference>
<dbReference type="InterPro" id="IPR000210">
    <property type="entry name" value="BTB/POZ_dom"/>
</dbReference>
<evidence type="ECO:0000313" key="3">
    <source>
        <dbReference type="EMBL" id="KAJ7740198.1"/>
    </source>
</evidence>
<comment type="caution">
    <text evidence="3">The sequence shown here is derived from an EMBL/GenBank/DDBJ whole genome shotgun (WGS) entry which is preliminary data.</text>
</comment>
<dbReference type="EMBL" id="JARJLG010000128">
    <property type="protein sequence ID" value="KAJ7740198.1"/>
    <property type="molecule type" value="Genomic_DNA"/>
</dbReference>
<gene>
    <name evidence="3" type="ORF">DFH07DRAFT_839185</name>
</gene>
<organism evidence="3 4">
    <name type="scientific">Mycena maculata</name>
    <dbReference type="NCBI Taxonomy" id="230809"/>
    <lineage>
        <taxon>Eukaryota</taxon>
        <taxon>Fungi</taxon>
        <taxon>Dikarya</taxon>
        <taxon>Basidiomycota</taxon>
        <taxon>Agaricomycotina</taxon>
        <taxon>Agaricomycetes</taxon>
        <taxon>Agaricomycetidae</taxon>
        <taxon>Agaricales</taxon>
        <taxon>Marasmiineae</taxon>
        <taxon>Mycenaceae</taxon>
        <taxon>Mycena</taxon>
    </lineage>
</organism>
<dbReference type="PROSITE" id="PS50097">
    <property type="entry name" value="BTB"/>
    <property type="match status" value="1"/>
</dbReference>
<keyword evidence="1" id="KW-1133">Transmembrane helix</keyword>
<reference evidence="3" key="1">
    <citation type="submission" date="2023-03" db="EMBL/GenBank/DDBJ databases">
        <title>Massive genome expansion in bonnet fungi (Mycena s.s.) driven by repeated elements and novel gene families across ecological guilds.</title>
        <authorList>
            <consortium name="Lawrence Berkeley National Laboratory"/>
            <person name="Harder C.B."/>
            <person name="Miyauchi S."/>
            <person name="Viragh M."/>
            <person name="Kuo A."/>
            <person name="Thoen E."/>
            <person name="Andreopoulos B."/>
            <person name="Lu D."/>
            <person name="Skrede I."/>
            <person name="Drula E."/>
            <person name="Henrissat B."/>
            <person name="Morin E."/>
            <person name="Kohler A."/>
            <person name="Barry K."/>
            <person name="LaButti K."/>
            <person name="Morin E."/>
            <person name="Salamov A."/>
            <person name="Lipzen A."/>
            <person name="Mereny Z."/>
            <person name="Hegedus B."/>
            <person name="Baldrian P."/>
            <person name="Stursova M."/>
            <person name="Weitz H."/>
            <person name="Taylor A."/>
            <person name="Grigoriev I.V."/>
            <person name="Nagy L.G."/>
            <person name="Martin F."/>
            <person name="Kauserud H."/>
        </authorList>
    </citation>
    <scope>NUCLEOTIDE SEQUENCE</scope>
    <source>
        <strain evidence="3">CBHHK188m</strain>
    </source>
</reference>
<sequence>MDLRKGARTEGPDSSTKAGVILGAARDGDYYFDHGDFVICAENTLFRVHKFILSRDSSIFMDMFVIGKSTEDGATDETSVLVSDTTEAFRALLWVLYSLLFLYYTVLDMN</sequence>
<name>A0AAD7ICS4_9AGAR</name>
<feature type="transmembrane region" description="Helical" evidence="1">
    <location>
        <begin position="88"/>
        <end position="107"/>
    </location>
</feature>
<keyword evidence="4" id="KW-1185">Reference proteome</keyword>
<dbReference type="CDD" id="cd18186">
    <property type="entry name" value="BTB_POZ_ZBTB_KLHL-like"/>
    <property type="match status" value="1"/>
</dbReference>